<keyword evidence="4 12" id="KW-0328">Glycosyltransferase</keyword>
<evidence type="ECO:0000256" key="1">
    <source>
        <dbReference type="ARBA" id="ARBA00004167"/>
    </source>
</evidence>
<dbReference type="RefSeq" id="XP_023687235.1">
    <property type="nucleotide sequence ID" value="XM_023831467.2"/>
</dbReference>
<evidence type="ECO:0000256" key="5">
    <source>
        <dbReference type="ARBA" id="ARBA00022679"/>
    </source>
</evidence>
<keyword evidence="9 12" id="KW-0472">Membrane</keyword>
<reference evidence="15" key="1">
    <citation type="submission" date="2025-08" db="UniProtKB">
        <authorList>
            <consortium name="Ensembl"/>
        </authorList>
    </citation>
    <scope>IDENTIFICATION</scope>
</reference>
<evidence type="ECO:0000256" key="7">
    <source>
        <dbReference type="ARBA" id="ARBA00022968"/>
    </source>
</evidence>
<comment type="pathway">
    <text evidence="2">Protein modification; protein glycosylation.</text>
</comment>
<dbReference type="FunFam" id="3.40.50.11660:FF:000001">
    <property type="entry name" value="alpha-(1,3)-fucosyltransferase 9"/>
    <property type="match status" value="1"/>
</dbReference>
<evidence type="ECO:0000256" key="4">
    <source>
        <dbReference type="ARBA" id="ARBA00022676"/>
    </source>
</evidence>
<proteinExistence type="inferred from homology"/>
<dbReference type="PANTHER" id="PTHR11929">
    <property type="entry name" value="ALPHA- 1,3 -FUCOSYLTRANSFERASE"/>
    <property type="match status" value="1"/>
</dbReference>
<keyword evidence="7" id="KW-0735">Signal-anchor</keyword>
<dbReference type="GeneTree" id="ENSGT00940000161618"/>
<comment type="catalytic activity">
    <reaction evidence="11">
        <text>an N-acetyl-alpha-neuraminyl-(2-&gt;3)-beta-D-galactosyl-(1-&gt;4)-N-acetyl-beta-D-glucosaminyl derivative + GDP-beta-L-fucose = an alpha-Neu5Ac-(2-&gt;3)-beta-D-Gal-(1-&gt;4)-[alpha-L-Fuc-(1-&gt;3)]-beta-D-GlcNAc derivative + GDP + H(+)</text>
        <dbReference type="Rhea" id="RHEA:56076"/>
        <dbReference type="ChEBI" id="CHEBI:15378"/>
        <dbReference type="ChEBI" id="CHEBI:57273"/>
        <dbReference type="ChEBI" id="CHEBI:58189"/>
        <dbReference type="ChEBI" id="CHEBI:136545"/>
        <dbReference type="ChEBI" id="CHEBI:139509"/>
    </reaction>
    <physiologicalReaction direction="left-to-right" evidence="11">
        <dbReference type="Rhea" id="RHEA:56077"/>
    </physiologicalReaction>
</comment>
<dbReference type="GO" id="GO:0032580">
    <property type="term" value="C:Golgi cisterna membrane"/>
    <property type="evidence" value="ECO:0007669"/>
    <property type="project" value="UniProtKB-SubCell"/>
</dbReference>
<organism evidence="15 16">
    <name type="scientific">Paramormyrops kingsleyae</name>
    <dbReference type="NCBI Taxonomy" id="1676925"/>
    <lineage>
        <taxon>Eukaryota</taxon>
        <taxon>Metazoa</taxon>
        <taxon>Chordata</taxon>
        <taxon>Craniata</taxon>
        <taxon>Vertebrata</taxon>
        <taxon>Euteleostomi</taxon>
        <taxon>Actinopterygii</taxon>
        <taxon>Neopterygii</taxon>
        <taxon>Teleostei</taxon>
        <taxon>Osteoglossocephala</taxon>
        <taxon>Osteoglossomorpha</taxon>
        <taxon>Osteoglossiformes</taxon>
        <taxon>Mormyridae</taxon>
        <taxon>Paramormyrops</taxon>
    </lineage>
</organism>
<dbReference type="Ensembl" id="ENSPKIT00000016185.1">
    <property type="protein sequence ID" value="ENSPKIP00000035257.1"/>
    <property type="gene ID" value="ENSPKIG00000014287.1"/>
</dbReference>
<dbReference type="STRING" id="1676925.ENSPKIP00000035257"/>
<keyword evidence="8 12" id="KW-1133">Transmembrane helix</keyword>
<comment type="similarity">
    <text evidence="3 12">Belongs to the glycosyltransferase 10 family.</text>
</comment>
<evidence type="ECO:0000256" key="2">
    <source>
        <dbReference type="ARBA" id="ARBA00004922"/>
    </source>
</evidence>
<dbReference type="Proteomes" id="UP000261540">
    <property type="component" value="Unplaced"/>
</dbReference>
<accession>A0A3B3SWX2</accession>
<dbReference type="Pfam" id="PF00852">
    <property type="entry name" value="Glyco_transf_10"/>
    <property type="match status" value="1"/>
</dbReference>
<evidence type="ECO:0000313" key="16">
    <source>
        <dbReference type="Proteomes" id="UP000261540"/>
    </source>
</evidence>
<evidence type="ECO:0000256" key="10">
    <source>
        <dbReference type="ARBA" id="ARBA00023180"/>
    </source>
</evidence>
<evidence type="ECO:0000256" key="11">
    <source>
        <dbReference type="ARBA" id="ARBA00036481"/>
    </source>
</evidence>
<evidence type="ECO:0000256" key="12">
    <source>
        <dbReference type="RuleBase" id="RU003832"/>
    </source>
</evidence>
<evidence type="ECO:0000259" key="13">
    <source>
        <dbReference type="Pfam" id="PF00852"/>
    </source>
</evidence>
<comment type="subcellular location">
    <subcellularLocation>
        <location evidence="12">Golgi apparatus</location>
        <location evidence="12">Golgi stack membrane</location>
        <topology evidence="12">Single-pass type II membrane protein</topology>
    </subcellularLocation>
    <subcellularLocation>
        <location evidence="1">Membrane</location>
        <topology evidence="1">Single-pass membrane protein</topology>
    </subcellularLocation>
</comment>
<dbReference type="OrthoDB" id="427096at2759"/>
<dbReference type="InterPro" id="IPR001503">
    <property type="entry name" value="Glyco_trans_10"/>
</dbReference>
<dbReference type="UniPathway" id="UPA00378"/>
<keyword evidence="12" id="KW-0333">Golgi apparatus</keyword>
<keyword evidence="5 12" id="KW-0808">Transferase</keyword>
<dbReference type="InterPro" id="IPR031481">
    <property type="entry name" value="Glyco_tran_10_N"/>
</dbReference>
<evidence type="ECO:0000256" key="9">
    <source>
        <dbReference type="ARBA" id="ARBA00023136"/>
    </source>
</evidence>
<evidence type="ECO:0000256" key="6">
    <source>
        <dbReference type="ARBA" id="ARBA00022692"/>
    </source>
</evidence>
<evidence type="ECO:0000313" key="15">
    <source>
        <dbReference type="Ensembl" id="ENSPKIP00000035257.1"/>
    </source>
</evidence>
<feature type="domain" description="Fucosyltransferase N-terminal" evidence="14">
    <location>
        <begin position="43"/>
        <end position="150"/>
    </location>
</feature>
<feature type="transmembrane region" description="Helical" evidence="12">
    <location>
        <begin position="6"/>
        <end position="28"/>
    </location>
</feature>
<keyword evidence="6 12" id="KW-0812">Transmembrane</keyword>
<reference evidence="15" key="2">
    <citation type="submission" date="2025-09" db="UniProtKB">
        <authorList>
            <consortium name="Ensembl"/>
        </authorList>
    </citation>
    <scope>IDENTIFICATION</scope>
</reference>
<dbReference type="Pfam" id="PF17039">
    <property type="entry name" value="Glyco_tran_10_N"/>
    <property type="match status" value="1"/>
</dbReference>
<evidence type="ECO:0000256" key="3">
    <source>
        <dbReference type="ARBA" id="ARBA00008919"/>
    </source>
</evidence>
<keyword evidence="16" id="KW-1185">Reference proteome</keyword>
<evidence type="ECO:0000256" key="8">
    <source>
        <dbReference type="ARBA" id="ARBA00022989"/>
    </source>
</evidence>
<feature type="domain" description="Fucosyltransferase C-terminal" evidence="13">
    <location>
        <begin position="168"/>
        <end position="342"/>
    </location>
</feature>
<dbReference type="AlphaFoldDB" id="A0A3B3SWX2"/>
<dbReference type="InterPro" id="IPR055270">
    <property type="entry name" value="Glyco_tran_10_C"/>
</dbReference>
<dbReference type="GeneID" id="111853973"/>
<dbReference type="GO" id="GO:0046920">
    <property type="term" value="F:alpha-(1-&gt;3)-fucosyltransferase activity"/>
    <property type="evidence" value="ECO:0007669"/>
    <property type="project" value="TreeGrafter"/>
</dbReference>
<keyword evidence="10" id="KW-0325">Glycoprotein</keyword>
<sequence>MPVKIYSMVTCVLVCLTIFSLLFLHFNLNYDIVSAPKHSFNISILIWYWPFGRSYSLAGDICWDMYRIPGCHLHDNHLLFSHSDIVVFHHHELKTHQLHLPLHLHRPANQKWLWLSLESPASNGNLASYNGLFNWTMSYRRDADIFIPYGELVSKMHAKDDEINAFHENKSSLACWVISNYNPQQARVKVIQKLMKIINLDLYGYSFKRPLPHEKLLPTISQCHFYLAFENAQYKDYITEKLWRNSFQAGAVPVVLGPPRENYEAMVPHDSFIHVNDFKTVEELAEYLNQTTANPIRYRSYFKWHRNHTVKLYTDWRERLCKICTVYHKLPPKKIYQDLQGWANK</sequence>
<dbReference type="EC" id="2.4.1.-" evidence="12"/>
<evidence type="ECO:0000259" key="14">
    <source>
        <dbReference type="Pfam" id="PF17039"/>
    </source>
</evidence>
<dbReference type="Gene3D" id="3.40.50.11660">
    <property type="entry name" value="Glycosyl transferase family 10, C-terminal domain"/>
    <property type="match status" value="1"/>
</dbReference>
<protein>
    <recommendedName>
        <fullName evidence="12">Fucosyltransferase</fullName>
        <ecNumber evidence="12">2.4.1.-</ecNumber>
    </recommendedName>
</protein>
<dbReference type="PANTHER" id="PTHR11929:SF12">
    <property type="entry name" value="ALPHA-(1,3)-FUCOSYLTRANSFERASE 7"/>
    <property type="match status" value="1"/>
</dbReference>
<dbReference type="SUPFAM" id="SSF53756">
    <property type="entry name" value="UDP-Glycosyltransferase/glycogen phosphorylase"/>
    <property type="match status" value="1"/>
</dbReference>
<dbReference type="InterPro" id="IPR038577">
    <property type="entry name" value="GT10-like_C_sf"/>
</dbReference>
<name>A0A3B3SWX2_9TELE</name>
<dbReference type="RefSeq" id="XP_023687234.1">
    <property type="nucleotide sequence ID" value="XM_023831466.2"/>
</dbReference>